<evidence type="ECO:0000256" key="2">
    <source>
        <dbReference type="ARBA" id="ARBA00022598"/>
    </source>
</evidence>
<dbReference type="PANTHER" id="PTHR45674">
    <property type="entry name" value="DNA LIGASE 1/3 FAMILY MEMBER"/>
    <property type="match status" value="1"/>
</dbReference>
<evidence type="ECO:0000256" key="13">
    <source>
        <dbReference type="ARBA" id="ARBA00034003"/>
    </source>
</evidence>
<dbReference type="InterPro" id="IPR012310">
    <property type="entry name" value="DNA_ligase_ATP-dep_cent"/>
</dbReference>
<name>A0A942DXM1_9HYPH</name>
<dbReference type="InterPro" id="IPR016059">
    <property type="entry name" value="DNA_ligase_ATP-dep_CS"/>
</dbReference>
<dbReference type="GO" id="GO:0003677">
    <property type="term" value="F:DNA binding"/>
    <property type="evidence" value="ECO:0007669"/>
    <property type="project" value="InterPro"/>
</dbReference>
<dbReference type="Pfam" id="PF04675">
    <property type="entry name" value="DNA_ligase_A_N"/>
    <property type="match status" value="1"/>
</dbReference>
<dbReference type="Gene3D" id="3.30.470.30">
    <property type="entry name" value="DNA ligase/mRNA capping enzyme"/>
    <property type="match status" value="1"/>
</dbReference>
<evidence type="ECO:0000313" key="16">
    <source>
        <dbReference type="Proteomes" id="UP000680348"/>
    </source>
</evidence>
<keyword evidence="5" id="KW-0479">Metal-binding</keyword>
<keyword evidence="11" id="KW-0234">DNA repair</keyword>
<dbReference type="InterPro" id="IPR012340">
    <property type="entry name" value="NA-bd_OB-fold"/>
</dbReference>
<dbReference type="GO" id="GO:0005524">
    <property type="term" value="F:ATP binding"/>
    <property type="evidence" value="ECO:0007669"/>
    <property type="project" value="UniProtKB-KW"/>
</dbReference>
<comment type="catalytic activity">
    <reaction evidence="13">
        <text>ATP + (deoxyribonucleotide)n-3'-hydroxyl + 5'-phospho-(deoxyribonucleotide)m = (deoxyribonucleotide)n+m + AMP + diphosphate.</text>
        <dbReference type="EC" id="6.5.1.1"/>
    </reaction>
</comment>
<evidence type="ECO:0000256" key="11">
    <source>
        <dbReference type="ARBA" id="ARBA00023204"/>
    </source>
</evidence>
<dbReference type="PANTHER" id="PTHR45674:SF13">
    <property type="entry name" value="DNA LIGASE-RELATED"/>
    <property type="match status" value="1"/>
</dbReference>
<organism evidence="15 16">
    <name type="scientific">Pseudaminobacter soli</name>
    <name type="common">ex Zhang et al. 2022</name>
    <dbReference type="NCBI Taxonomy" id="2831468"/>
    <lineage>
        <taxon>Bacteria</taxon>
        <taxon>Pseudomonadati</taxon>
        <taxon>Pseudomonadota</taxon>
        <taxon>Alphaproteobacteria</taxon>
        <taxon>Hyphomicrobiales</taxon>
        <taxon>Phyllobacteriaceae</taxon>
        <taxon>Pseudaminobacter</taxon>
    </lineage>
</organism>
<keyword evidence="8" id="KW-0067">ATP-binding</keyword>
<keyword evidence="7" id="KW-0227">DNA damage</keyword>
<dbReference type="SUPFAM" id="SSF50249">
    <property type="entry name" value="Nucleic acid-binding proteins"/>
    <property type="match status" value="1"/>
</dbReference>
<dbReference type="Proteomes" id="UP000680348">
    <property type="component" value="Unassembled WGS sequence"/>
</dbReference>
<dbReference type="InterPro" id="IPR050191">
    <property type="entry name" value="ATP-dep_DNA_ligase"/>
</dbReference>
<dbReference type="Gene3D" id="1.10.3260.10">
    <property type="entry name" value="DNA ligase, ATP-dependent, N-terminal domain"/>
    <property type="match status" value="1"/>
</dbReference>
<dbReference type="NCBIfam" id="NF006701">
    <property type="entry name" value="PRK09247.1"/>
    <property type="match status" value="1"/>
</dbReference>
<dbReference type="InterPro" id="IPR012309">
    <property type="entry name" value="DNA_ligase_ATP-dep_C"/>
</dbReference>
<evidence type="ECO:0000256" key="9">
    <source>
        <dbReference type="ARBA" id="ARBA00022842"/>
    </source>
</evidence>
<dbReference type="GO" id="GO:0006260">
    <property type="term" value="P:DNA replication"/>
    <property type="evidence" value="ECO:0007669"/>
    <property type="project" value="UniProtKB-KW"/>
</dbReference>
<dbReference type="CDD" id="cd07897">
    <property type="entry name" value="Adenylation_DNA_ligase_Bac1"/>
    <property type="match status" value="1"/>
</dbReference>
<dbReference type="SUPFAM" id="SSF56091">
    <property type="entry name" value="DNA ligase/mRNA capping enzyme, catalytic domain"/>
    <property type="match status" value="1"/>
</dbReference>
<accession>A0A942DXM1</accession>
<comment type="caution">
    <text evidence="15">The sequence shown here is derived from an EMBL/GenBank/DDBJ whole genome shotgun (WGS) entry which is preliminary data.</text>
</comment>
<gene>
    <name evidence="15" type="ORF">KEU06_15585</name>
</gene>
<dbReference type="NCBIfam" id="TIGR04120">
    <property type="entry name" value="DNA_lig_bact"/>
    <property type="match status" value="1"/>
</dbReference>
<evidence type="ECO:0000256" key="1">
    <source>
        <dbReference type="ARBA" id="ARBA00012727"/>
    </source>
</evidence>
<keyword evidence="2 15" id="KW-0436">Ligase</keyword>
<dbReference type="CDD" id="cd07972">
    <property type="entry name" value="OBF_DNA_ligase_Arch_LigB"/>
    <property type="match status" value="1"/>
</dbReference>
<evidence type="ECO:0000256" key="5">
    <source>
        <dbReference type="ARBA" id="ARBA00022723"/>
    </source>
</evidence>
<evidence type="ECO:0000256" key="3">
    <source>
        <dbReference type="ARBA" id="ARBA00022618"/>
    </source>
</evidence>
<dbReference type="Pfam" id="PF04679">
    <property type="entry name" value="DNA_ligase_A_C"/>
    <property type="match status" value="1"/>
</dbReference>
<dbReference type="GO" id="GO:0006310">
    <property type="term" value="P:DNA recombination"/>
    <property type="evidence" value="ECO:0007669"/>
    <property type="project" value="UniProtKB-KW"/>
</dbReference>
<proteinExistence type="predicted"/>
<keyword evidence="6" id="KW-0547">Nucleotide-binding</keyword>
<dbReference type="PROSITE" id="PS00697">
    <property type="entry name" value="DNA_LIGASE_A1"/>
    <property type="match status" value="1"/>
</dbReference>
<evidence type="ECO:0000313" key="15">
    <source>
        <dbReference type="EMBL" id="MBS3650034.1"/>
    </source>
</evidence>
<dbReference type="EMBL" id="JAGWCR010000008">
    <property type="protein sequence ID" value="MBS3650034.1"/>
    <property type="molecule type" value="Genomic_DNA"/>
</dbReference>
<keyword evidence="12" id="KW-0131">Cell cycle</keyword>
<dbReference type="RefSeq" id="WP_188255600.1">
    <property type="nucleotide sequence ID" value="NZ_JABVCF010000008.1"/>
</dbReference>
<sequence>MEGFSELLDRLVLTPSRNGKIRLLVDYFSTTPDPDRGLALAAITGDLNIPAIKPAMLRTLVMERMDPVLFGYSYDYVGDLAETVSLVWPEPDQAHAPNQRPTLADVVDALQSASRSDGPAVLARLLDTAGISGRYAIIKLVTGGLRIGVSARLAKQALAELGSVDIAEIEEVWHGLEPPYLSLFAWLEGGAPKPEKAARALFRPVMLSHAVEDSDLAKMDPSDYAAEWKWDGIRVQAVSEGGLCRLYSRTGDEISGAFPDLLDAMDFTGALDGELLVGHPPEYTGSFSELQQRLNRKSVSPKMRERYPVFIRCYDILQDGKEDVRPLPFLERRARLVAFVAQLEPSRFDLSPIISFSNWEDLDDMRRHPPHPVIEGVMLKQKTSPYLAGRPKGPWFKWKRDPHTIDAVLMYAQRGHGKRSSFYSDYTFGVWSGPEGVEELVPVGKAYFGFTDEELRQIDKYVRDNTVERFGPVRSVRADKRSGLVLEIAFEGLNRSTRHRSGVAMRFPRISRLRWDKPSAEADRIETLQALLHEPNVAHHAQGETDTLIS</sequence>
<keyword evidence="3" id="KW-0132">Cell division</keyword>
<evidence type="ECO:0000259" key="14">
    <source>
        <dbReference type="PROSITE" id="PS50160"/>
    </source>
</evidence>
<dbReference type="AlphaFoldDB" id="A0A942DXM1"/>
<evidence type="ECO:0000256" key="12">
    <source>
        <dbReference type="ARBA" id="ARBA00023306"/>
    </source>
</evidence>
<keyword evidence="4" id="KW-0235">DNA replication</keyword>
<feature type="domain" description="ATP-dependent DNA ligase family profile" evidence="14">
    <location>
        <begin position="302"/>
        <end position="432"/>
    </location>
</feature>
<dbReference type="GO" id="GO:0006281">
    <property type="term" value="P:DNA repair"/>
    <property type="evidence" value="ECO:0007669"/>
    <property type="project" value="UniProtKB-KW"/>
</dbReference>
<reference evidence="15" key="1">
    <citation type="submission" date="2021-04" db="EMBL/GenBank/DDBJ databases">
        <title>Pseudaminobacter soli sp. nov., isolated from paddy soil contaminated by heavy metals.</title>
        <authorList>
            <person name="Zhang K."/>
        </authorList>
    </citation>
    <scope>NUCLEOTIDE SEQUENCE</scope>
    <source>
        <strain evidence="15">19-2017</strain>
    </source>
</reference>
<keyword evidence="10" id="KW-0233">DNA recombination</keyword>
<dbReference type="Pfam" id="PF01068">
    <property type="entry name" value="DNA_ligase_A_M"/>
    <property type="match status" value="1"/>
</dbReference>
<evidence type="ECO:0000256" key="6">
    <source>
        <dbReference type="ARBA" id="ARBA00022741"/>
    </source>
</evidence>
<dbReference type="GO" id="GO:0003910">
    <property type="term" value="F:DNA ligase (ATP) activity"/>
    <property type="evidence" value="ECO:0007669"/>
    <property type="project" value="UniProtKB-EC"/>
</dbReference>
<protein>
    <recommendedName>
        <fullName evidence="1">DNA ligase (ATP)</fullName>
        <ecNumber evidence="1">6.5.1.1</ecNumber>
    </recommendedName>
</protein>
<dbReference type="PROSITE" id="PS50160">
    <property type="entry name" value="DNA_LIGASE_A3"/>
    <property type="match status" value="1"/>
</dbReference>
<dbReference type="EC" id="6.5.1.1" evidence="1"/>
<dbReference type="GO" id="GO:0046872">
    <property type="term" value="F:metal ion binding"/>
    <property type="evidence" value="ECO:0007669"/>
    <property type="project" value="UniProtKB-KW"/>
</dbReference>
<evidence type="ECO:0000256" key="10">
    <source>
        <dbReference type="ARBA" id="ARBA00023172"/>
    </source>
</evidence>
<dbReference type="InterPro" id="IPR026333">
    <property type="entry name" value="ATP_dep_DNA_lig_pp_1105_fam"/>
</dbReference>
<dbReference type="InterPro" id="IPR036599">
    <property type="entry name" value="DNA_ligase_N_sf"/>
</dbReference>
<dbReference type="FunFam" id="2.40.50.140:FF:000228">
    <property type="entry name" value="ATP-dependent DNA ligase"/>
    <property type="match status" value="1"/>
</dbReference>
<evidence type="ECO:0000256" key="4">
    <source>
        <dbReference type="ARBA" id="ARBA00022705"/>
    </source>
</evidence>
<dbReference type="Gene3D" id="2.40.50.140">
    <property type="entry name" value="Nucleic acid-binding proteins"/>
    <property type="match status" value="1"/>
</dbReference>
<dbReference type="InterPro" id="IPR012308">
    <property type="entry name" value="DNA_ligase_ATP-dep_N"/>
</dbReference>
<keyword evidence="9" id="KW-0460">Magnesium</keyword>
<dbReference type="GO" id="GO:0051301">
    <property type="term" value="P:cell division"/>
    <property type="evidence" value="ECO:0007669"/>
    <property type="project" value="UniProtKB-KW"/>
</dbReference>
<evidence type="ECO:0000256" key="8">
    <source>
        <dbReference type="ARBA" id="ARBA00022840"/>
    </source>
</evidence>
<keyword evidence="16" id="KW-1185">Reference proteome</keyword>
<evidence type="ECO:0000256" key="7">
    <source>
        <dbReference type="ARBA" id="ARBA00022763"/>
    </source>
</evidence>